<keyword evidence="2" id="KW-1185">Reference proteome</keyword>
<dbReference type="AlphaFoldDB" id="A0A2Z7CMT6"/>
<gene>
    <name evidence="1" type="ORF">F511_20509</name>
</gene>
<dbReference type="Proteomes" id="UP000250235">
    <property type="component" value="Unassembled WGS sequence"/>
</dbReference>
<accession>A0A2Z7CMT6</accession>
<reference evidence="1 2" key="1">
    <citation type="journal article" date="2015" name="Proc. Natl. Acad. Sci. U.S.A.">
        <title>The resurrection genome of Boea hygrometrica: A blueprint for survival of dehydration.</title>
        <authorList>
            <person name="Xiao L."/>
            <person name="Yang G."/>
            <person name="Zhang L."/>
            <person name="Yang X."/>
            <person name="Zhao S."/>
            <person name="Ji Z."/>
            <person name="Zhou Q."/>
            <person name="Hu M."/>
            <person name="Wang Y."/>
            <person name="Chen M."/>
            <person name="Xu Y."/>
            <person name="Jin H."/>
            <person name="Xiao X."/>
            <person name="Hu G."/>
            <person name="Bao F."/>
            <person name="Hu Y."/>
            <person name="Wan P."/>
            <person name="Li L."/>
            <person name="Deng X."/>
            <person name="Kuang T."/>
            <person name="Xiang C."/>
            <person name="Zhu J.K."/>
            <person name="Oliver M.J."/>
            <person name="He Y."/>
        </authorList>
    </citation>
    <scope>NUCLEOTIDE SEQUENCE [LARGE SCALE GENOMIC DNA]</scope>
    <source>
        <strain evidence="2">cv. XS01</strain>
    </source>
</reference>
<organism evidence="1 2">
    <name type="scientific">Dorcoceras hygrometricum</name>
    <dbReference type="NCBI Taxonomy" id="472368"/>
    <lineage>
        <taxon>Eukaryota</taxon>
        <taxon>Viridiplantae</taxon>
        <taxon>Streptophyta</taxon>
        <taxon>Embryophyta</taxon>
        <taxon>Tracheophyta</taxon>
        <taxon>Spermatophyta</taxon>
        <taxon>Magnoliopsida</taxon>
        <taxon>eudicotyledons</taxon>
        <taxon>Gunneridae</taxon>
        <taxon>Pentapetalae</taxon>
        <taxon>asterids</taxon>
        <taxon>lamiids</taxon>
        <taxon>Lamiales</taxon>
        <taxon>Gesneriaceae</taxon>
        <taxon>Didymocarpoideae</taxon>
        <taxon>Trichosporeae</taxon>
        <taxon>Loxocarpinae</taxon>
        <taxon>Dorcoceras</taxon>
    </lineage>
</organism>
<protein>
    <submittedName>
        <fullName evidence="1">Uncharacterized protein</fullName>
    </submittedName>
</protein>
<evidence type="ECO:0000313" key="1">
    <source>
        <dbReference type="EMBL" id="KZV48128.1"/>
    </source>
</evidence>
<proteinExistence type="predicted"/>
<evidence type="ECO:0000313" key="2">
    <source>
        <dbReference type="Proteomes" id="UP000250235"/>
    </source>
</evidence>
<sequence>MPPSPPPLPRVAGIRSGRFDEENPFVQNSSVLLVQADEGVSFLVVDRIGDIYRSLPRRADVIVTTVGARHKCQQVIVSRLLFYVLPLPRRGADPDPQHIFNRMFERAVARISRCYLEIAIAKRCRLHKLIRQRFALALKIQQEDFALIISAVAGYSGSSRNARFPDAVIVYPDARRKIYLLLKKIQAKQWTTRRKQQQHPVESYNESTVATHPVVGKSSRELQYPVAGNSGAKNRRSSKAQQLKNESAAKQLTTYKEFTKAGCQLLSSIQMAKTTRSLQKKRTQVLFSCRYFTEHF</sequence>
<name>A0A2Z7CMT6_9LAMI</name>
<dbReference type="EMBL" id="KQ994488">
    <property type="protein sequence ID" value="KZV48128.1"/>
    <property type="molecule type" value="Genomic_DNA"/>
</dbReference>